<dbReference type="SMART" id="SM00933">
    <property type="entry name" value="NurA"/>
    <property type="match status" value="1"/>
</dbReference>
<evidence type="ECO:0000313" key="3">
    <source>
        <dbReference type="Proteomes" id="UP000534207"/>
    </source>
</evidence>
<dbReference type="AlphaFoldDB" id="A0A7K4NSW2"/>
<accession>A0A7K4NSW2</accession>
<gene>
    <name evidence="2" type="ORF">HX827_01970</name>
</gene>
<evidence type="ECO:0000259" key="1">
    <source>
        <dbReference type="SMART" id="SM00933"/>
    </source>
</evidence>
<dbReference type="Proteomes" id="UP000534207">
    <property type="component" value="Unassembled WGS sequence"/>
</dbReference>
<reference evidence="2 3" key="1">
    <citation type="journal article" date="2019" name="Environ. Microbiol.">
        <title>Genomics insights into ecotype formation of ammonia-oxidizing archaea in the deep ocean.</title>
        <authorList>
            <person name="Wang Y."/>
            <person name="Huang J.M."/>
            <person name="Cui G.J."/>
            <person name="Nunoura T."/>
            <person name="Takaki Y."/>
            <person name="Li W.L."/>
            <person name="Li J."/>
            <person name="Gao Z.M."/>
            <person name="Takai K."/>
            <person name="Zhang A.Q."/>
            <person name="Stepanauskas R."/>
        </authorList>
    </citation>
    <scope>NUCLEOTIDE SEQUENCE [LARGE SCALE GENOMIC DNA]</scope>
    <source>
        <strain evidence="2 3">G13</strain>
    </source>
</reference>
<dbReference type="EMBL" id="JACASW010000003">
    <property type="protein sequence ID" value="NWK06093.1"/>
    <property type="molecule type" value="Genomic_DNA"/>
</dbReference>
<feature type="domain" description="NurA" evidence="1">
    <location>
        <begin position="46"/>
        <end position="256"/>
    </location>
</feature>
<evidence type="ECO:0000313" key="2">
    <source>
        <dbReference type="EMBL" id="NWK06093.1"/>
    </source>
</evidence>
<sequence>MLNSVLKDAIKKRDETLSILKGPTFEKIIRQAKSNWVDFSPTKQDVVAAGIDSSFNSTKFQGAELWAVTAVSVKSDSEILVDLHEHGLDSSKELSSLASKMEVNACVESVDITELVLMDGSIHSHFLKRQKPLTTSLVNAITKKNNVVFISKTSNTKKQFEDLGAIAGDIFYYNHATVTPGFSKIHEDSRFEERGEAPIISSVFARLAESLPLIKIELLGSGYADNDFKLILNKILNNSIGGYPYALKLAHNNCKISGKDLTKLASIHGLSNEIGSREVLG</sequence>
<comment type="caution">
    <text evidence="2">The sequence shown here is derived from an EMBL/GenBank/DDBJ whole genome shotgun (WGS) entry which is preliminary data.</text>
</comment>
<dbReference type="InterPro" id="IPR018977">
    <property type="entry name" value="NurA_domain"/>
</dbReference>
<protein>
    <submittedName>
        <fullName evidence="2">DNA double-strand break repair nuclease NurA</fullName>
    </submittedName>
</protein>
<name>A0A7K4NSW2_9ARCH</name>
<proteinExistence type="predicted"/>
<dbReference type="Pfam" id="PF09376">
    <property type="entry name" value="NurA"/>
    <property type="match status" value="1"/>
</dbReference>
<organism evidence="2 3">
    <name type="scientific">Marine Group I thaumarchaeote</name>
    <dbReference type="NCBI Taxonomy" id="2511932"/>
    <lineage>
        <taxon>Archaea</taxon>
        <taxon>Nitrososphaerota</taxon>
        <taxon>Marine Group I</taxon>
    </lineage>
</organism>